<proteinExistence type="predicted"/>
<dbReference type="InterPro" id="IPR043128">
    <property type="entry name" value="Rev_trsase/Diguanyl_cyclase"/>
</dbReference>
<feature type="transmembrane region" description="Helical" evidence="2">
    <location>
        <begin position="218"/>
        <end position="242"/>
    </location>
</feature>
<evidence type="ECO:0000259" key="3">
    <source>
        <dbReference type="PROSITE" id="PS50887"/>
    </source>
</evidence>
<dbReference type="InterPro" id="IPR029787">
    <property type="entry name" value="Nucleotide_cyclase"/>
</dbReference>
<feature type="transmembrane region" description="Helical" evidence="2">
    <location>
        <begin position="173"/>
        <end position="198"/>
    </location>
</feature>
<dbReference type="NCBIfam" id="TIGR00254">
    <property type="entry name" value="GGDEF"/>
    <property type="match status" value="1"/>
</dbReference>
<dbReference type="PANTHER" id="PTHR45138">
    <property type="entry name" value="REGULATORY COMPONENTS OF SENSORY TRANSDUCTION SYSTEM"/>
    <property type="match status" value="1"/>
</dbReference>
<dbReference type="EMBL" id="JAGSOV010000026">
    <property type="protein sequence ID" value="MCO1655974.1"/>
    <property type="molecule type" value="Genomic_DNA"/>
</dbReference>
<dbReference type="CDD" id="cd01949">
    <property type="entry name" value="GGDEF"/>
    <property type="match status" value="1"/>
</dbReference>
<dbReference type="PROSITE" id="PS50887">
    <property type="entry name" value="GGDEF"/>
    <property type="match status" value="1"/>
</dbReference>
<dbReference type="Gene3D" id="3.30.70.270">
    <property type="match status" value="1"/>
</dbReference>
<dbReference type="Proteomes" id="UP001165283">
    <property type="component" value="Unassembled WGS sequence"/>
</dbReference>
<dbReference type="InterPro" id="IPR000160">
    <property type="entry name" value="GGDEF_dom"/>
</dbReference>
<dbReference type="PANTHER" id="PTHR45138:SF9">
    <property type="entry name" value="DIGUANYLATE CYCLASE DGCM-RELATED"/>
    <property type="match status" value="1"/>
</dbReference>
<feature type="transmembrane region" description="Helical" evidence="2">
    <location>
        <begin position="100"/>
        <end position="127"/>
    </location>
</feature>
<gene>
    <name evidence="4" type="ORF">KDL28_13015</name>
</gene>
<keyword evidence="2" id="KW-0812">Transmembrane</keyword>
<feature type="transmembrane region" description="Helical" evidence="2">
    <location>
        <begin position="139"/>
        <end position="161"/>
    </location>
</feature>
<sequence length="466" mass="49257">MSSETPRTAAPGGVERLRRRIAEWDVWSLPRRLRLPVLLVEATALLLVVALIPDAAPTASDLWLVLALCGAALAHTEIAVRVERARRRVHEDLHVDLTSVWTFAAAVLLPPAVAAGAAALVHSYVWWRAWRPRVPLYRQLFSTATVVLASLAAAGVIEAVGDRAPMIGGPPDLLAVALALLVYTTVNSCLVAGAIAMSVPQAGLGRLFGHWDDNALEIATLSLGGLTAVALSINPWLAAYVLPPILVLHRAVLVRQLEEAANTDAKTGLLNAAAWHAMAERELRRGRRADGPRGVLVLDLDHFKDVNDAHGHVVGDRVLAAVADELRSEVREGDLAGRFGGEEFVVLVGGPDRNAGAELEAVAERIRRRVAALQVVVPTPDGPLTVSGLTVSVGGAVASAVAGGDLQSLLQVADAALYAAKRAGRNRVRMGVAMPMQSSPRDDGQGVLPIGAPEQPRRVEPPAAAR</sequence>
<dbReference type="Pfam" id="PF00990">
    <property type="entry name" value="GGDEF"/>
    <property type="match status" value="1"/>
</dbReference>
<protein>
    <submittedName>
        <fullName evidence="4">GGDEF domain-containing protein</fullName>
    </submittedName>
</protein>
<accession>A0ABT0ZYZ8</accession>
<feature type="domain" description="GGDEF" evidence="3">
    <location>
        <begin position="291"/>
        <end position="433"/>
    </location>
</feature>
<dbReference type="InterPro" id="IPR050469">
    <property type="entry name" value="Diguanylate_Cyclase"/>
</dbReference>
<dbReference type="SUPFAM" id="SSF55073">
    <property type="entry name" value="Nucleotide cyclase"/>
    <property type="match status" value="1"/>
</dbReference>
<evidence type="ECO:0000313" key="4">
    <source>
        <dbReference type="EMBL" id="MCO1655974.1"/>
    </source>
</evidence>
<dbReference type="RefSeq" id="WP_252438275.1">
    <property type="nucleotide sequence ID" value="NZ_JAGSOV010000026.1"/>
</dbReference>
<keyword evidence="5" id="KW-1185">Reference proteome</keyword>
<comment type="caution">
    <text evidence="4">The sequence shown here is derived from an EMBL/GenBank/DDBJ whole genome shotgun (WGS) entry which is preliminary data.</text>
</comment>
<keyword evidence="2" id="KW-0472">Membrane</keyword>
<reference evidence="4" key="1">
    <citation type="submission" date="2021-04" db="EMBL/GenBank/DDBJ databases">
        <title>Pseudonocardia sp. nov., isolated from sandy soil of mangrove forest.</title>
        <authorList>
            <person name="Zan Z."/>
            <person name="Huang R."/>
            <person name="Liu W."/>
        </authorList>
    </citation>
    <scope>NUCLEOTIDE SEQUENCE</scope>
    <source>
        <strain evidence="4">S2-4</strain>
    </source>
</reference>
<dbReference type="SMART" id="SM00267">
    <property type="entry name" value="GGDEF"/>
    <property type="match status" value="1"/>
</dbReference>
<keyword evidence="2" id="KW-1133">Transmembrane helix</keyword>
<feature type="region of interest" description="Disordered" evidence="1">
    <location>
        <begin position="435"/>
        <end position="466"/>
    </location>
</feature>
<name>A0ABT0ZYZ8_9PSEU</name>
<organism evidence="4 5">
    <name type="scientific">Pseudonocardia humida</name>
    <dbReference type="NCBI Taxonomy" id="2800819"/>
    <lineage>
        <taxon>Bacteria</taxon>
        <taxon>Bacillati</taxon>
        <taxon>Actinomycetota</taxon>
        <taxon>Actinomycetes</taxon>
        <taxon>Pseudonocardiales</taxon>
        <taxon>Pseudonocardiaceae</taxon>
        <taxon>Pseudonocardia</taxon>
    </lineage>
</organism>
<feature type="transmembrane region" description="Helical" evidence="2">
    <location>
        <begin position="37"/>
        <end position="56"/>
    </location>
</feature>
<evidence type="ECO:0000256" key="2">
    <source>
        <dbReference type="SAM" id="Phobius"/>
    </source>
</evidence>
<evidence type="ECO:0000313" key="5">
    <source>
        <dbReference type="Proteomes" id="UP001165283"/>
    </source>
</evidence>
<evidence type="ECO:0000256" key="1">
    <source>
        <dbReference type="SAM" id="MobiDB-lite"/>
    </source>
</evidence>